<evidence type="ECO:0000259" key="1">
    <source>
        <dbReference type="Pfam" id="PF14330"/>
    </source>
</evidence>
<proteinExistence type="predicted"/>
<dbReference type="EMBL" id="WPHR01000033">
    <property type="protein sequence ID" value="MUZ75629.1"/>
    <property type="molecule type" value="Genomic_DNA"/>
</dbReference>
<dbReference type="RefSeq" id="WP_156616317.1">
    <property type="nucleotide sequence ID" value="NZ_WPHR01000033.1"/>
</dbReference>
<feature type="domain" description="DUF4387" evidence="1">
    <location>
        <begin position="5"/>
        <end position="101"/>
    </location>
</feature>
<comment type="caution">
    <text evidence="2">The sequence shown here is derived from an EMBL/GenBank/DDBJ whole genome shotgun (WGS) entry which is preliminary data.</text>
</comment>
<evidence type="ECO:0000313" key="2">
    <source>
        <dbReference type="EMBL" id="MUZ75629.1"/>
    </source>
</evidence>
<gene>
    <name evidence="2" type="ORF">GOZ90_23450</name>
</gene>
<evidence type="ECO:0000313" key="3">
    <source>
        <dbReference type="Proteomes" id="UP000477951"/>
    </source>
</evidence>
<dbReference type="AlphaFoldDB" id="A0A6L6VMS4"/>
<name>A0A6L6VMS4_AGRVI</name>
<dbReference type="InterPro" id="IPR025496">
    <property type="entry name" value="DUF4387"/>
</dbReference>
<reference evidence="2 3" key="1">
    <citation type="submission" date="2019-12" db="EMBL/GenBank/DDBJ databases">
        <title>Whole-genome sequencing of Allorhizobium vitis.</title>
        <authorList>
            <person name="Gan H.M."/>
            <person name="Szegedi E."/>
            <person name="Burr T."/>
            <person name="Savka M.A."/>
        </authorList>
    </citation>
    <scope>NUCLEOTIDE SEQUENCE [LARGE SCALE GENOMIC DNA]</scope>
    <source>
        <strain evidence="2 3">CG516</strain>
    </source>
</reference>
<accession>A0A6L6VMS4</accession>
<protein>
    <submittedName>
        <fullName evidence="2">DUF4387 family protein</fullName>
    </submittedName>
</protein>
<dbReference type="Proteomes" id="UP000477951">
    <property type="component" value="Unassembled WGS sequence"/>
</dbReference>
<organism evidence="2 3">
    <name type="scientific">Agrobacterium vitis</name>
    <name type="common">Rhizobium vitis</name>
    <dbReference type="NCBI Taxonomy" id="373"/>
    <lineage>
        <taxon>Bacteria</taxon>
        <taxon>Pseudomonadati</taxon>
        <taxon>Pseudomonadota</taxon>
        <taxon>Alphaproteobacteria</taxon>
        <taxon>Hyphomicrobiales</taxon>
        <taxon>Rhizobiaceae</taxon>
        <taxon>Rhizobium/Agrobacterium group</taxon>
        <taxon>Agrobacterium</taxon>
    </lineage>
</organism>
<sequence>MNVKLIDIASVIRSKNSGPFELTLDIIFKSRQDYETIKASHVFNPGLISRLYGLTNDKTVTVASFDPACAIKITFPRRIPSGSLGDTDIYGAQQHAPLLTLEFEGALQLE</sequence>
<dbReference type="Pfam" id="PF14330">
    <property type="entry name" value="DUF4387"/>
    <property type="match status" value="1"/>
</dbReference>